<dbReference type="AlphaFoldDB" id="A0A8X6VWD1"/>
<name>A0A8X6VWD1_TRICX</name>
<organism evidence="1 2">
    <name type="scientific">Trichonephila clavipes</name>
    <name type="common">Golden silk orbweaver</name>
    <name type="synonym">Nephila clavipes</name>
    <dbReference type="NCBI Taxonomy" id="2585209"/>
    <lineage>
        <taxon>Eukaryota</taxon>
        <taxon>Metazoa</taxon>
        <taxon>Ecdysozoa</taxon>
        <taxon>Arthropoda</taxon>
        <taxon>Chelicerata</taxon>
        <taxon>Arachnida</taxon>
        <taxon>Araneae</taxon>
        <taxon>Araneomorphae</taxon>
        <taxon>Entelegynae</taxon>
        <taxon>Araneoidea</taxon>
        <taxon>Nephilidae</taxon>
        <taxon>Trichonephila</taxon>
    </lineage>
</organism>
<keyword evidence="2" id="KW-1185">Reference proteome</keyword>
<reference evidence="1" key="1">
    <citation type="submission" date="2020-08" db="EMBL/GenBank/DDBJ databases">
        <title>Multicomponent nature underlies the extraordinary mechanical properties of spider dragline silk.</title>
        <authorList>
            <person name="Kono N."/>
            <person name="Nakamura H."/>
            <person name="Mori M."/>
            <person name="Yoshida Y."/>
            <person name="Ohtoshi R."/>
            <person name="Malay A.D."/>
            <person name="Moran D.A.P."/>
            <person name="Tomita M."/>
            <person name="Numata K."/>
            <person name="Arakawa K."/>
        </authorList>
    </citation>
    <scope>NUCLEOTIDE SEQUENCE</scope>
</reference>
<evidence type="ECO:0000313" key="1">
    <source>
        <dbReference type="EMBL" id="GFY23616.1"/>
    </source>
</evidence>
<dbReference type="Proteomes" id="UP000887159">
    <property type="component" value="Unassembled WGS sequence"/>
</dbReference>
<proteinExistence type="predicted"/>
<dbReference type="EMBL" id="BMAU01021364">
    <property type="protein sequence ID" value="GFY23616.1"/>
    <property type="molecule type" value="Genomic_DNA"/>
</dbReference>
<comment type="caution">
    <text evidence="1">The sequence shown here is derived from an EMBL/GenBank/DDBJ whole genome shotgun (WGS) entry which is preliminary data.</text>
</comment>
<sequence>MHSGVTHTLNSLTPYMEDEDLEMQVLIRRQTYLKERLDAVPRKGSKTTTNNYFTVVDSIIRPNTTYTKATANEITVANKSAQQIVTLKRGNPTTSQQNQTNQIIVPPIIPNFNPEDNSPQAIIDNFINT</sequence>
<evidence type="ECO:0000313" key="2">
    <source>
        <dbReference type="Proteomes" id="UP000887159"/>
    </source>
</evidence>
<gene>
    <name evidence="1" type="ORF">TNCV_1039151</name>
</gene>
<protein>
    <submittedName>
        <fullName evidence="1">Uncharacterized protein</fullName>
    </submittedName>
</protein>
<accession>A0A8X6VWD1</accession>